<organism evidence="6 7">
    <name type="scientific">Egibacter rhizosphaerae</name>
    <dbReference type="NCBI Taxonomy" id="1670831"/>
    <lineage>
        <taxon>Bacteria</taxon>
        <taxon>Bacillati</taxon>
        <taxon>Actinomycetota</taxon>
        <taxon>Nitriliruptoria</taxon>
        <taxon>Egibacterales</taxon>
        <taxon>Egibacteraceae</taxon>
        <taxon>Egibacter</taxon>
    </lineage>
</organism>
<feature type="compositionally biased region" description="Polar residues" evidence="4">
    <location>
        <begin position="253"/>
        <end position="262"/>
    </location>
</feature>
<sequence>MLRLQGVSKTFGPGTAGAVDALHGIDLDVGRHEFVSLVGRSGCGKSTLLRLIAGLIPPTAGTVSVADEVVTGPREDVGLMFQRPALFPWRTVLENVLFPVEILGGTSDAHLDRARALLDMVGLGGFEHRRPKALSGGMQQRAALCRALVHDPDILLMDEPFAALDALTREELSQELQRIWLETTKTIVLVTHSITEAVTLSDRVVTLTPRPGRIGSVQPIDASRPRSENSPELADHAERVRRELIGDPVPPDEQSTSRPDRE</sequence>
<dbReference type="Pfam" id="PF00005">
    <property type="entry name" value="ABC_tran"/>
    <property type="match status" value="1"/>
</dbReference>
<dbReference type="PANTHER" id="PTHR42788">
    <property type="entry name" value="TAURINE IMPORT ATP-BINDING PROTEIN-RELATED"/>
    <property type="match status" value="1"/>
</dbReference>
<evidence type="ECO:0000256" key="3">
    <source>
        <dbReference type="ARBA" id="ARBA00022840"/>
    </source>
</evidence>
<evidence type="ECO:0000256" key="1">
    <source>
        <dbReference type="ARBA" id="ARBA00022448"/>
    </source>
</evidence>
<dbReference type="Proteomes" id="UP000291469">
    <property type="component" value="Chromosome"/>
</dbReference>
<dbReference type="OrthoDB" id="8773773at2"/>
<feature type="compositionally biased region" description="Basic and acidic residues" evidence="4">
    <location>
        <begin position="223"/>
        <end position="245"/>
    </location>
</feature>
<dbReference type="PANTHER" id="PTHR42788:SF13">
    <property type="entry name" value="ALIPHATIC SULFONATES IMPORT ATP-BINDING PROTEIN SSUB"/>
    <property type="match status" value="1"/>
</dbReference>
<evidence type="ECO:0000313" key="7">
    <source>
        <dbReference type="Proteomes" id="UP000291469"/>
    </source>
</evidence>
<dbReference type="InterPro" id="IPR003593">
    <property type="entry name" value="AAA+_ATPase"/>
</dbReference>
<dbReference type="InterPro" id="IPR003439">
    <property type="entry name" value="ABC_transporter-like_ATP-bd"/>
</dbReference>
<keyword evidence="7" id="KW-1185">Reference proteome</keyword>
<evidence type="ECO:0000256" key="4">
    <source>
        <dbReference type="SAM" id="MobiDB-lite"/>
    </source>
</evidence>
<keyword evidence="3 6" id="KW-0067">ATP-binding</keyword>
<accession>A0A411YLE4</accession>
<dbReference type="SMART" id="SM00382">
    <property type="entry name" value="AAA"/>
    <property type="match status" value="1"/>
</dbReference>
<reference evidence="6 7" key="1">
    <citation type="submission" date="2019-01" db="EMBL/GenBank/DDBJ databases">
        <title>Egibacter rhizosphaerae EGI 80759T.</title>
        <authorList>
            <person name="Chen D.-D."/>
            <person name="Tian Y."/>
            <person name="Jiao J.-Y."/>
            <person name="Zhang X.-T."/>
            <person name="Zhang Y.-G."/>
            <person name="Zhang Y."/>
            <person name="Xiao M."/>
            <person name="Shu W.-S."/>
            <person name="Li W.-J."/>
        </authorList>
    </citation>
    <scope>NUCLEOTIDE SEQUENCE [LARGE SCALE GENOMIC DNA]</scope>
    <source>
        <strain evidence="6 7">EGI 80759</strain>
    </source>
</reference>
<dbReference type="InterPro" id="IPR050166">
    <property type="entry name" value="ABC_transporter_ATP-bind"/>
</dbReference>
<dbReference type="InterPro" id="IPR027417">
    <property type="entry name" value="P-loop_NTPase"/>
</dbReference>
<dbReference type="AlphaFoldDB" id="A0A411YLE4"/>
<keyword evidence="1" id="KW-0813">Transport</keyword>
<evidence type="ECO:0000256" key="2">
    <source>
        <dbReference type="ARBA" id="ARBA00022741"/>
    </source>
</evidence>
<evidence type="ECO:0000259" key="5">
    <source>
        <dbReference type="PROSITE" id="PS50893"/>
    </source>
</evidence>
<protein>
    <submittedName>
        <fullName evidence="6">ABC transporter ATP-binding protein</fullName>
    </submittedName>
</protein>
<dbReference type="EMBL" id="CP036402">
    <property type="protein sequence ID" value="QBI22028.1"/>
    <property type="molecule type" value="Genomic_DNA"/>
</dbReference>
<dbReference type="SUPFAM" id="SSF52540">
    <property type="entry name" value="P-loop containing nucleoside triphosphate hydrolases"/>
    <property type="match status" value="1"/>
</dbReference>
<gene>
    <name evidence="6" type="ORF">ER308_13170</name>
</gene>
<keyword evidence="2" id="KW-0547">Nucleotide-binding</keyword>
<dbReference type="RefSeq" id="WP_131157017.1">
    <property type="nucleotide sequence ID" value="NZ_CP036402.1"/>
</dbReference>
<name>A0A411YLE4_9ACTN</name>
<dbReference type="KEGG" id="erz:ER308_13170"/>
<evidence type="ECO:0000313" key="6">
    <source>
        <dbReference type="EMBL" id="QBI22028.1"/>
    </source>
</evidence>
<dbReference type="InterPro" id="IPR017871">
    <property type="entry name" value="ABC_transporter-like_CS"/>
</dbReference>
<dbReference type="GO" id="GO:0016887">
    <property type="term" value="F:ATP hydrolysis activity"/>
    <property type="evidence" value="ECO:0007669"/>
    <property type="project" value="InterPro"/>
</dbReference>
<dbReference type="GO" id="GO:0005524">
    <property type="term" value="F:ATP binding"/>
    <property type="evidence" value="ECO:0007669"/>
    <property type="project" value="UniProtKB-KW"/>
</dbReference>
<dbReference type="CDD" id="cd03293">
    <property type="entry name" value="ABC_NrtD_SsuB_transporters"/>
    <property type="match status" value="1"/>
</dbReference>
<dbReference type="PROSITE" id="PS00211">
    <property type="entry name" value="ABC_TRANSPORTER_1"/>
    <property type="match status" value="1"/>
</dbReference>
<proteinExistence type="predicted"/>
<feature type="region of interest" description="Disordered" evidence="4">
    <location>
        <begin position="211"/>
        <end position="262"/>
    </location>
</feature>
<dbReference type="PROSITE" id="PS50893">
    <property type="entry name" value="ABC_TRANSPORTER_2"/>
    <property type="match status" value="1"/>
</dbReference>
<dbReference type="Gene3D" id="3.40.50.300">
    <property type="entry name" value="P-loop containing nucleotide triphosphate hydrolases"/>
    <property type="match status" value="1"/>
</dbReference>
<feature type="domain" description="ABC transporter" evidence="5">
    <location>
        <begin position="2"/>
        <end position="234"/>
    </location>
</feature>